<dbReference type="CDD" id="cd11377">
    <property type="entry name" value="Pro-peptidase_S53"/>
    <property type="match status" value="1"/>
</dbReference>
<dbReference type="GO" id="GO:0005576">
    <property type="term" value="C:extracellular region"/>
    <property type="evidence" value="ECO:0007669"/>
    <property type="project" value="UniProtKB-SubCell"/>
</dbReference>
<keyword evidence="14" id="KW-0325">Glycoprotein</keyword>
<dbReference type="InterPro" id="IPR023828">
    <property type="entry name" value="Peptidase_S8_Ser-AS"/>
</dbReference>
<dbReference type="CDD" id="cd04056">
    <property type="entry name" value="Peptidases_S53"/>
    <property type="match status" value="1"/>
</dbReference>
<dbReference type="EC" id="3.4.14.10" evidence="4"/>
<name>A0AAD4QMT2_9AGAM</name>
<accession>A0AAD4QMT2</accession>
<evidence type="ECO:0000313" key="19">
    <source>
        <dbReference type="Proteomes" id="UP001203297"/>
    </source>
</evidence>
<evidence type="ECO:0000256" key="11">
    <source>
        <dbReference type="ARBA" id="ARBA00022837"/>
    </source>
</evidence>
<feature type="active site" description="Charge relay system" evidence="15">
    <location>
        <position position="333"/>
    </location>
</feature>
<feature type="binding site" evidence="15">
    <location>
        <position position="590"/>
    </location>
    <ligand>
        <name>Ca(2+)</name>
        <dbReference type="ChEBI" id="CHEBI:29108"/>
    </ligand>
</feature>
<feature type="active site" description="Charge relay system" evidence="15">
    <location>
        <position position="329"/>
    </location>
</feature>
<keyword evidence="5" id="KW-0964">Secreted</keyword>
<dbReference type="GO" id="GO:0008240">
    <property type="term" value="F:tripeptidyl-peptidase activity"/>
    <property type="evidence" value="ECO:0007669"/>
    <property type="project" value="UniProtKB-EC"/>
</dbReference>
<dbReference type="PROSITE" id="PS00138">
    <property type="entry name" value="SUBTILASE_SER"/>
    <property type="match status" value="1"/>
</dbReference>
<comment type="subcellular location">
    <subcellularLocation>
        <location evidence="3">Secreted</location>
        <location evidence="3">Extracellular space</location>
    </subcellularLocation>
</comment>
<evidence type="ECO:0000256" key="5">
    <source>
        <dbReference type="ARBA" id="ARBA00022525"/>
    </source>
</evidence>
<evidence type="ECO:0000256" key="13">
    <source>
        <dbReference type="ARBA" id="ARBA00023145"/>
    </source>
</evidence>
<dbReference type="InterPro" id="IPR030400">
    <property type="entry name" value="Sedolisin_dom"/>
</dbReference>
<dbReference type="SUPFAM" id="SSF52743">
    <property type="entry name" value="Subtilisin-like"/>
    <property type="match status" value="1"/>
</dbReference>
<feature type="active site" description="Charge relay system" evidence="15">
    <location>
        <position position="547"/>
    </location>
</feature>
<keyword evidence="9 15" id="KW-0378">Hydrolase</keyword>
<feature type="domain" description="Peptidase S53" evidence="17">
    <location>
        <begin position="230"/>
        <end position="630"/>
    </location>
</feature>
<dbReference type="PANTHER" id="PTHR14218:SF15">
    <property type="entry name" value="TRIPEPTIDYL-PEPTIDASE 1"/>
    <property type="match status" value="1"/>
</dbReference>
<evidence type="ECO:0000256" key="6">
    <source>
        <dbReference type="ARBA" id="ARBA00022670"/>
    </source>
</evidence>
<evidence type="ECO:0000256" key="15">
    <source>
        <dbReference type="PROSITE-ProRule" id="PRU01032"/>
    </source>
</evidence>
<proteinExistence type="predicted"/>
<feature type="binding site" evidence="15">
    <location>
        <position position="608"/>
    </location>
    <ligand>
        <name>Ca(2+)</name>
        <dbReference type="ChEBI" id="CHEBI:29108"/>
    </ligand>
</feature>
<comment type="catalytic activity">
    <reaction evidence="1">
        <text>Release of an N-terminal tripeptide from a polypeptide.</text>
        <dbReference type="EC" id="3.4.14.10"/>
    </reaction>
</comment>
<keyword evidence="8 16" id="KW-0732">Signal</keyword>
<dbReference type="Gene3D" id="3.40.50.200">
    <property type="entry name" value="Peptidase S8/S53 domain"/>
    <property type="match status" value="1"/>
</dbReference>
<evidence type="ECO:0000256" key="4">
    <source>
        <dbReference type="ARBA" id="ARBA00012462"/>
    </source>
</evidence>
<evidence type="ECO:0000313" key="18">
    <source>
        <dbReference type="EMBL" id="KAI0299096.1"/>
    </source>
</evidence>
<evidence type="ECO:0000256" key="14">
    <source>
        <dbReference type="ARBA" id="ARBA00023180"/>
    </source>
</evidence>
<evidence type="ECO:0000256" key="7">
    <source>
        <dbReference type="ARBA" id="ARBA00022723"/>
    </source>
</evidence>
<keyword evidence="13" id="KW-0865">Zymogen</keyword>
<dbReference type="Proteomes" id="UP001203297">
    <property type="component" value="Unassembled WGS sequence"/>
</dbReference>
<dbReference type="GO" id="GO:0006508">
    <property type="term" value="P:proteolysis"/>
    <property type="evidence" value="ECO:0007669"/>
    <property type="project" value="UniProtKB-KW"/>
</dbReference>
<dbReference type="FunFam" id="3.40.50.200:FF:000015">
    <property type="entry name" value="Tripeptidyl peptidase A"/>
    <property type="match status" value="1"/>
</dbReference>
<evidence type="ECO:0000256" key="8">
    <source>
        <dbReference type="ARBA" id="ARBA00022729"/>
    </source>
</evidence>
<feature type="binding site" evidence="15">
    <location>
        <position position="589"/>
    </location>
    <ligand>
        <name>Ca(2+)</name>
        <dbReference type="ChEBI" id="CHEBI:29108"/>
    </ligand>
</feature>
<dbReference type="AlphaFoldDB" id="A0AAD4QMT2"/>
<dbReference type="SUPFAM" id="SSF54897">
    <property type="entry name" value="Protease propeptides/inhibitors"/>
    <property type="match status" value="1"/>
</dbReference>
<evidence type="ECO:0000256" key="1">
    <source>
        <dbReference type="ARBA" id="ARBA00001910"/>
    </source>
</evidence>
<comment type="cofactor">
    <cofactor evidence="15">
        <name>Ca(2+)</name>
        <dbReference type="ChEBI" id="CHEBI:29108"/>
    </cofactor>
    <text evidence="15">Binds 1 Ca(2+) ion per subunit.</text>
</comment>
<dbReference type="InterPro" id="IPR036852">
    <property type="entry name" value="Peptidase_S8/S53_dom_sf"/>
</dbReference>
<feature type="chain" id="PRO_5042016321" description="tripeptidyl-peptidase II" evidence="16">
    <location>
        <begin position="22"/>
        <end position="630"/>
    </location>
</feature>
<keyword evidence="6 15" id="KW-0645">Protease</keyword>
<evidence type="ECO:0000256" key="16">
    <source>
        <dbReference type="SAM" id="SignalP"/>
    </source>
</evidence>
<keyword evidence="11 15" id="KW-0106">Calcium</keyword>
<evidence type="ECO:0000259" key="17">
    <source>
        <dbReference type="PROSITE" id="PS51695"/>
    </source>
</evidence>
<dbReference type="InterPro" id="IPR050819">
    <property type="entry name" value="Tripeptidyl-peptidase_I"/>
</dbReference>
<dbReference type="GO" id="GO:0046872">
    <property type="term" value="F:metal ion binding"/>
    <property type="evidence" value="ECO:0007669"/>
    <property type="project" value="UniProtKB-UniRule"/>
</dbReference>
<evidence type="ECO:0000256" key="12">
    <source>
        <dbReference type="ARBA" id="ARBA00023026"/>
    </source>
</evidence>
<sequence>MLAHTLFRFFAALSVAVITSASPSVLKLRQSIAPPRNWIDLGRAPSTHVIPLRIALPQHRFLELEQHLVEISDPFHERYGDHLSKEEVEALIAPHATSVDAVHEWLTGHGIQQESCDRSSAAIGSLCMYPLHRRKICLARWNRILTFEFRLWKHTQDGDVLIRTTEYSLPAHLDDHVELIQPTTAFHRAKGQRTSLHFSPTPAAALSPSSDAMITVPGSGVTVNATCNATITVSCLKQLYNADRYIPRATTKNTIGITGYLEQFANFEDLQKFYADQVPNAVNTSFDVALTNGGCYPPPPFLFEMIITGLWNFYEGGLNSQNISQAGEEADLDVQFGFGISSPTPGRYFSTGGRPQFTPDANTPTDTNEPYSNWLDFILAQKNIPQTISTSYGDDEQTVPKDLARRVCNGFAALGARGTSLLFSSGDGGVGDGNADPASQTCFTNDGKNQTKFLPGFPASCPYVTAVGGTVHIPEVAVNFSGGGFSNYFPRPDWQHRAVTKYLKSLPKGTYAGLFNHNGRAIPDVSAQAVNFRIFFRGHPAHVSGTSASSPSFAAFVALLNDARIAEGKSSLGFLNPLIYKLEGEGFNDITTGNAPGCGTPGFNATTGWDPVTGWGTPNFEKLKEIVLDC</sequence>
<evidence type="ECO:0000256" key="3">
    <source>
        <dbReference type="ARBA" id="ARBA00004239"/>
    </source>
</evidence>
<dbReference type="PROSITE" id="PS51695">
    <property type="entry name" value="SEDOLISIN"/>
    <property type="match status" value="1"/>
</dbReference>
<comment type="caution">
    <text evidence="18">The sequence shown here is derived from an EMBL/GenBank/DDBJ whole genome shotgun (WGS) entry which is preliminary data.</text>
</comment>
<comment type="function">
    <text evidence="2">Secreted tripeptidyl-peptidase which degrades proteins at acidic pHs and is involved in virulence.</text>
</comment>
<keyword evidence="10 15" id="KW-0720">Serine protease</keyword>
<keyword evidence="19" id="KW-1185">Reference proteome</keyword>
<organism evidence="18 19">
    <name type="scientific">Multifurca ochricompacta</name>
    <dbReference type="NCBI Taxonomy" id="376703"/>
    <lineage>
        <taxon>Eukaryota</taxon>
        <taxon>Fungi</taxon>
        <taxon>Dikarya</taxon>
        <taxon>Basidiomycota</taxon>
        <taxon>Agaricomycotina</taxon>
        <taxon>Agaricomycetes</taxon>
        <taxon>Russulales</taxon>
        <taxon>Russulaceae</taxon>
        <taxon>Multifurca</taxon>
    </lineage>
</organism>
<gene>
    <name evidence="18" type="ORF">B0F90DRAFT_1918100</name>
</gene>
<feature type="binding site" evidence="15">
    <location>
        <position position="610"/>
    </location>
    <ligand>
        <name>Ca(2+)</name>
        <dbReference type="ChEBI" id="CHEBI:29108"/>
    </ligand>
</feature>
<dbReference type="EMBL" id="WTXG01000024">
    <property type="protein sequence ID" value="KAI0299096.1"/>
    <property type="molecule type" value="Genomic_DNA"/>
</dbReference>
<evidence type="ECO:0000256" key="9">
    <source>
        <dbReference type="ARBA" id="ARBA00022801"/>
    </source>
</evidence>
<keyword evidence="7 15" id="KW-0479">Metal-binding</keyword>
<dbReference type="GO" id="GO:0004252">
    <property type="term" value="F:serine-type endopeptidase activity"/>
    <property type="evidence" value="ECO:0007669"/>
    <property type="project" value="UniProtKB-UniRule"/>
</dbReference>
<protein>
    <recommendedName>
        <fullName evidence="4">tripeptidyl-peptidase II</fullName>
        <ecNumber evidence="4">3.4.14.10</ecNumber>
    </recommendedName>
</protein>
<evidence type="ECO:0000256" key="10">
    <source>
        <dbReference type="ARBA" id="ARBA00022825"/>
    </source>
</evidence>
<reference evidence="18" key="1">
    <citation type="journal article" date="2022" name="New Phytol.">
        <title>Evolutionary transition to the ectomycorrhizal habit in the genomes of a hyperdiverse lineage of mushroom-forming fungi.</title>
        <authorList>
            <person name="Looney B."/>
            <person name="Miyauchi S."/>
            <person name="Morin E."/>
            <person name="Drula E."/>
            <person name="Courty P.E."/>
            <person name="Kohler A."/>
            <person name="Kuo A."/>
            <person name="LaButti K."/>
            <person name="Pangilinan J."/>
            <person name="Lipzen A."/>
            <person name="Riley R."/>
            <person name="Andreopoulos W."/>
            <person name="He G."/>
            <person name="Johnson J."/>
            <person name="Nolan M."/>
            <person name="Tritt A."/>
            <person name="Barry K.W."/>
            <person name="Grigoriev I.V."/>
            <person name="Nagy L.G."/>
            <person name="Hibbett D."/>
            <person name="Henrissat B."/>
            <person name="Matheny P.B."/>
            <person name="Labbe J."/>
            <person name="Martin F.M."/>
        </authorList>
    </citation>
    <scope>NUCLEOTIDE SEQUENCE</scope>
    <source>
        <strain evidence="18">BPL690</strain>
    </source>
</reference>
<dbReference type="SMART" id="SM00944">
    <property type="entry name" value="Pro-kuma_activ"/>
    <property type="match status" value="1"/>
</dbReference>
<feature type="signal peptide" evidence="16">
    <location>
        <begin position="1"/>
        <end position="21"/>
    </location>
</feature>
<dbReference type="InterPro" id="IPR015366">
    <property type="entry name" value="S53_propep"/>
</dbReference>
<evidence type="ECO:0000256" key="2">
    <source>
        <dbReference type="ARBA" id="ARBA00002451"/>
    </source>
</evidence>
<dbReference type="PANTHER" id="PTHR14218">
    <property type="entry name" value="PROTEASE S8 TRIPEPTIDYL PEPTIDASE I CLN2"/>
    <property type="match status" value="1"/>
</dbReference>
<keyword evidence="12" id="KW-0843">Virulence</keyword>
<dbReference type="Pfam" id="PF09286">
    <property type="entry name" value="Pro-kuma_activ"/>
    <property type="match status" value="1"/>
</dbReference>